<keyword evidence="2" id="KW-1185">Reference proteome</keyword>
<evidence type="ECO:0000313" key="2">
    <source>
        <dbReference type="Proteomes" id="UP000501812"/>
    </source>
</evidence>
<dbReference type="EMBL" id="CP051774">
    <property type="protein sequence ID" value="QJE96447.1"/>
    <property type="molecule type" value="Genomic_DNA"/>
</dbReference>
<sequence>MIRNWILSGISCLIAASCAPTTHTKMVDLSPSRQKWKKLVLSESRGSVGLSYTSDAETRREHQFQKRRGMLSKSGILRNWGQPERISKTGGVVTMEFHTSKWEMNPPPPGPVVLKFSGDRLTYVEAWFEDNERYRSPSYIIP</sequence>
<organism evidence="1 2">
    <name type="scientific">Luteolibacter luteus</name>
    <dbReference type="NCBI Taxonomy" id="2728835"/>
    <lineage>
        <taxon>Bacteria</taxon>
        <taxon>Pseudomonadati</taxon>
        <taxon>Verrucomicrobiota</taxon>
        <taxon>Verrucomicrobiia</taxon>
        <taxon>Verrucomicrobiales</taxon>
        <taxon>Verrucomicrobiaceae</taxon>
        <taxon>Luteolibacter</taxon>
    </lineage>
</organism>
<evidence type="ECO:0008006" key="3">
    <source>
        <dbReference type="Google" id="ProtNLM"/>
    </source>
</evidence>
<proteinExistence type="predicted"/>
<dbReference type="Proteomes" id="UP000501812">
    <property type="component" value="Chromosome"/>
</dbReference>
<reference evidence="1 2" key="1">
    <citation type="submission" date="2020-04" db="EMBL/GenBank/DDBJ databases">
        <title>Luteolibacter sp. G-1-1-1 isolated from soil.</title>
        <authorList>
            <person name="Dahal R.H."/>
        </authorList>
    </citation>
    <scope>NUCLEOTIDE SEQUENCE [LARGE SCALE GENOMIC DNA]</scope>
    <source>
        <strain evidence="1 2">G-1-1-1</strain>
    </source>
</reference>
<evidence type="ECO:0000313" key="1">
    <source>
        <dbReference type="EMBL" id="QJE96447.1"/>
    </source>
</evidence>
<dbReference type="KEGG" id="luo:HHL09_11850"/>
<dbReference type="RefSeq" id="WP_169454848.1">
    <property type="nucleotide sequence ID" value="NZ_CP051774.1"/>
</dbReference>
<accession>A0A858RHU1</accession>
<gene>
    <name evidence="1" type="ORF">HHL09_11850</name>
</gene>
<name>A0A858RHU1_9BACT</name>
<dbReference type="AlphaFoldDB" id="A0A858RHU1"/>
<dbReference type="PROSITE" id="PS51257">
    <property type="entry name" value="PROKAR_LIPOPROTEIN"/>
    <property type="match status" value="1"/>
</dbReference>
<protein>
    <recommendedName>
        <fullName evidence="3">Lipoprotein</fullName>
    </recommendedName>
</protein>